<protein>
    <submittedName>
        <fullName evidence="2">Uncharacterized protein</fullName>
    </submittedName>
</protein>
<evidence type="ECO:0000256" key="1">
    <source>
        <dbReference type="SAM" id="MobiDB-lite"/>
    </source>
</evidence>
<evidence type="ECO:0000313" key="3">
    <source>
        <dbReference type="Proteomes" id="UP001154282"/>
    </source>
</evidence>
<feature type="region of interest" description="Disordered" evidence="1">
    <location>
        <begin position="1"/>
        <end position="52"/>
    </location>
</feature>
<reference evidence="2" key="1">
    <citation type="submission" date="2022-08" db="EMBL/GenBank/DDBJ databases">
        <authorList>
            <person name="Gutierrez-Valencia J."/>
        </authorList>
    </citation>
    <scope>NUCLEOTIDE SEQUENCE</scope>
</reference>
<dbReference type="Proteomes" id="UP001154282">
    <property type="component" value="Unassembled WGS sequence"/>
</dbReference>
<accession>A0AAV0PIP4</accession>
<sequence>MQEPVHLRSHPWHHCRSKQHMDHREQPALDRVPPGRRRHHLRRRPRRQGRRLVGLQEGRPELPQRCYGTCYNVCSL</sequence>
<feature type="compositionally biased region" description="Basic residues" evidence="1">
    <location>
        <begin position="34"/>
        <end position="50"/>
    </location>
</feature>
<keyword evidence="3" id="KW-1185">Reference proteome</keyword>
<feature type="compositionally biased region" description="Basic and acidic residues" evidence="1">
    <location>
        <begin position="19"/>
        <end position="28"/>
    </location>
</feature>
<dbReference type="AlphaFoldDB" id="A0AAV0PIP4"/>
<gene>
    <name evidence="2" type="ORF">LITE_LOCUS38582</name>
</gene>
<comment type="caution">
    <text evidence="2">The sequence shown here is derived from an EMBL/GenBank/DDBJ whole genome shotgun (WGS) entry which is preliminary data.</text>
</comment>
<dbReference type="EMBL" id="CAMGYJ010000009">
    <property type="protein sequence ID" value="CAI0470494.1"/>
    <property type="molecule type" value="Genomic_DNA"/>
</dbReference>
<proteinExistence type="predicted"/>
<feature type="compositionally biased region" description="Basic residues" evidence="1">
    <location>
        <begin position="7"/>
        <end position="18"/>
    </location>
</feature>
<evidence type="ECO:0000313" key="2">
    <source>
        <dbReference type="EMBL" id="CAI0470494.1"/>
    </source>
</evidence>
<organism evidence="2 3">
    <name type="scientific">Linum tenue</name>
    <dbReference type="NCBI Taxonomy" id="586396"/>
    <lineage>
        <taxon>Eukaryota</taxon>
        <taxon>Viridiplantae</taxon>
        <taxon>Streptophyta</taxon>
        <taxon>Embryophyta</taxon>
        <taxon>Tracheophyta</taxon>
        <taxon>Spermatophyta</taxon>
        <taxon>Magnoliopsida</taxon>
        <taxon>eudicotyledons</taxon>
        <taxon>Gunneridae</taxon>
        <taxon>Pentapetalae</taxon>
        <taxon>rosids</taxon>
        <taxon>fabids</taxon>
        <taxon>Malpighiales</taxon>
        <taxon>Linaceae</taxon>
        <taxon>Linum</taxon>
    </lineage>
</organism>
<name>A0AAV0PIP4_9ROSI</name>